<dbReference type="InterPro" id="IPR001236">
    <property type="entry name" value="Lactate/malate_DH_N"/>
</dbReference>
<dbReference type="InterPro" id="IPR015955">
    <property type="entry name" value="Lactate_DH/Glyco_Ohase_4_C"/>
</dbReference>
<evidence type="ECO:0000256" key="7">
    <source>
        <dbReference type="HAMAP-Rule" id="MF_00488"/>
    </source>
</evidence>
<comment type="subcellular location">
    <subcellularLocation>
        <location evidence="7">Cytoplasm</location>
    </subcellularLocation>
</comment>
<comment type="caution">
    <text evidence="7">Lacks conserved residue(s) required for the propagation of feature annotation.</text>
</comment>
<evidence type="ECO:0000259" key="11">
    <source>
        <dbReference type="Pfam" id="PF00056"/>
    </source>
</evidence>
<comment type="pathway">
    <text evidence="1 7">Fermentation; pyruvate fermentation to lactate; (S)-lactate from pyruvate: step 1/1.</text>
</comment>
<dbReference type="InterPro" id="IPR022383">
    <property type="entry name" value="Lactate/malate_DH_C"/>
</dbReference>
<evidence type="ECO:0000313" key="13">
    <source>
        <dbReference type="EMBL" id="AEC02841.1"/>
    </source>
</evidence>
<feature type="binding site" evidence="7">
    <location>
        <position position="231"/>
    </location>
    <ligand>
        <name>substrate</name>
    </ligand>
</feature>
<dbReference type="RefSeq" id="WP_013740234.1">
    <property type="nucleotide sequence ID" value="NC_015436.1"/>
</dbReference>
<sequence length="318" mass="34017">MKTQNRKKIIVVGAGRVGEAIAYTLVLGRQASEIVMIDIDKGRAEGSAHDIGHGLAYHSQVTIRQGGYEECADAAIIITAGLARKPGQTRLDLARTNVAIIKDITRNVMKYAENPIFVVTSNPVDIMTYVIQKESGVASSRVIGSGTVLDTARFRYILGKRFNINIEDVYAYVLGEHGDSQVLVWEGASIAGIPLKDYARQAGIDLAAEAPQIEVDVKTAGAQVISQKGATFYGIALNTAKIVAAIMDNDNAILPVGHVLTKEVYGIKDVVISVPCVINEGGIVRALEIPLAPEELSALRKSADMLKAFTGEVMAEDA</sequence>
<dbReference type="HAMAP" id="MF_00488">
    <property type="entry name" value="Lactate_dehydrog"/>
    <property type="match status" value="1"/>
</dbReference>
<evidence type="ECO:0000259" key="12">
    <source>
        <dbReference type="Pfam" id="PF02866"/>
    </source>
</evidence>
<keyword evidence="14" id="KW-1185">Reference proteome</keyword>
<dbReference type="PANTHER" id="PTHR43128:SF16">
    <property type="entry name" value="L-LACTATE DEHYDROGENASE"/>
    <property type="match status" value="1"/>
</dbReference>
<feature type="binding site" evidence="7 9">
    <location>
        <position position="90"/>
    </location>
    <ligand>
        <name>substrate</name>
    </ligand>
</feature>
<evidence type="ECO:0000256" key="3">
    <source>
        <dbReference type="ARBA" id="ARBA00012967"/>
    </source>
</evidence>
<dbReference type="Pfam" id="PF00056">
    <property type="entry name" value="Ldh_1_N"/>
    <property type="match status" value="1"/>
</dbReference>
<dbReference type="PANTHER" id="PTHR43128">
    <property type="entry name" value="L-2-HYDROXYCARBOXYLATE DEHYDROGENASE (NAD(P)(+))"/>
    <property type="match status" value="1"/>
</dbReference>
<evidence type="ECO:0000256" key="6">
    <source>
        <dbReference type="ARBA" id="ARBA00049258"/>
    </source>
</evidence>
<dbReference type="InterPro" id="IPR036291">
    <property type="entry name" value="NAD(P)-bd_dom_sf"/>
</dbReference>
<dbReference type="Gene3D" id="3.90.110.10">
    <property type="entry name" value="Lactate dehydrogenase/glycoside hydrolase, family 4, C-terminal"/>
    <property type="match status" value="1"/>
</dbReference>
<feature type="binding site" evidence="7">
    <location>
        <position position="68"/>
    </location>
    <ligand>
        <name>NAD(+)</name>
        <dbReference type="ChEBI" id="CHEBI:57540"/>
    </ligand>
</feature>
<feature type="binding site" evidence="10">
    <location>
        <position position="97"/>
    </location>
    <ligand>
        <name>NAD(+)</name>
        <dbReference type="ChEBI" id="CHEBI:57540"/>
    </ligand>
</feature>
<dbReference type="InterPro" id="IPR001557">
    <property type="entry name" value="L-lactate/malate_DH"/>
</dbReference>
<dbReference type="KEGG" id="scc:Spico_1643"/>
<protein>
    <recommendedName>
        <fullName evidence="3 7">L-lactate dehydrogenase</fullName>
        <shortName evidence="7">L-LDH</shortName>
        <ecNumber evidence="3 7">1.1.1.27</ecNumber>
    </recommendedName>
</protein>
<evidence type="ECO:0000256" key="1">
    <source>
        <dbReference type="ARBA" id="ARBA00004843"/>
    </source>
</evidence>
<feature type="binding site" evidence="7">
    <location>
        <begin position="122"/>
        <end position="125"/>
    </location>
    <ligand>
        <name>substrate</name>
    </ligand>
</feature>
<dbReference type="PROSITE" id="PS00064">
    <property type="entry name" value="L_LDH"/>
    <property type="match status" value="1"/>
</dbReference>
<evidence type="ECO:0000256" key="2">
    <source>
        <dbReference type="ARBA" id="ARBA00006054"/>
    </source>
</evidence>
<evidence type="ECO:0000313" key="14">
    <source>
        <dbReference type="Proteomes" id="UP000007939"/>
    </source>
</evidence>
<dbReference type="SUPFAM" id="SSF51735">
    <property type="entry name" value="NAD(P)-binding Rossmann-fold domains"/>
    <property type="match status" value="1"/>
</dbReference>
<evidence type="ECO:0000256" key="9">
    <source>
        <dbReference type="PIRSR" id="PIRSR000102-2"/>
    </source>
</evidence>
<dbReference type="EC" id="1.1.1.27" evidence="3 7"/>
<feature type="domain" description="Lactate/malate dehydrogenase N-terminal" evidence="11">
    <location>
        <begin position="8"/>
        <end position="144"/>
    </location>
</feature>
<comment type="catalytic activity">
    <reaction evidence="6 7">
        <text>(S)-lactate + NAD(+) = pyruvate + NADH + H(+)</text>
        <dbReference type="Rhea" id="RHEA:23444"/>
        <dbReference type="ChEBI" id="CHEBI:15361"/>
        <dbReference type="ChEBI" id="CHEBI:15378"/>
        <dbReference type="ChEBI" id="CHEBI:16651"/>
        <dbReference type="ChEBI" id="CHEBI:57540"/>
        <dbReference type="ChEBI" id="CHEBI:57945"/>
        <dbReference type="EC" id="1.1.1.27"/>
    </reaction>
</comment>
<reference evidence="13 14" key="2">
    <citation type="journal article" date="2012" name="Stand. Genomic Sci.">
        <title>Complete genome sequence of the termite hindgut bacterium Spirochaeta coccoides type strain (SPN1(T)), reclassification in the genus Sphaerochaeta as Sphaerochaeta coccoides comb. nov. and emendations of the family Spirochaetaceae and the genus Sphaerochaeta.</title>
        <authorList>
            <person name="Abt B."/>
            <person name="Han C."/>
            <person name="Scheuner C."/>
            <person name="Lu M."/>
            <person name="Lapidus A."/>
            <person name="Nolan M."/>
            <person name="Lucas S."/>
            <person name="Hammon N."/>
            <person name="Deshpande S."/>
            <person name="Cheng J.F."/>
            <person name="Tapia R."/>
            <person name="Goodwin L.A."/>
            <person name="Pitluck S."/>
            <person name="Liolios K."/>
            <person name="Pagani I."/>
            <person name="Ivanova N."/>
            <person name="Mavromatis K."/>
            <person name="Mikhailova N."/>
            <person name="Huntemann M."/>
            <person name="Pati A."/>
            <person name="Chen A."/>
            <person name="Palaniappan K."/>
            <person name="Land M."/>
            <person name="Hauser L."/>
            <person name="Brambilla E.M."/>
            <person name="Rohde M."/>
            <person name="Spring S."/>
            <person name="Gronow S."/>
            <person name="Goker M."/>
            <person name="Woyke T."/>
            <person name="Bristow J."/>
            <person name="Eisen J.A."/>
            <person name="Markowitz V."/>
            <person name="Hugenholtz P."/>
            <person name="Kyrpides N.C."/>
            <person name="Klenk H.P."/>
            <person name="Detter J.C."/>
        </authorList>
    </citation>
    <scope>NUCLEOTIDE SEQUENCE [LARGE SCALE GENOMIC DNA]</scope>
    <source>
        <strain evidence="14">ATCC BAA-1237 / DSM 17374 / SPN1</strain>
    </source>
</reference>
<dbReference type="Pfam" id="PF02866">
    <property type="entry name" value="Ldh_1_C"/>
    <property type="match status" value="1"/>
</dbReference>
<dbReference type="UniPathway" id="UPA00554">
    <property type="reaction ID" value="UER00611"/>
</dbReference>
<feature type="binding site" evidence="7">
    <location>
        <begin position="150"/>
        <end position="153"/>
    </location>
    <ligand>
        <name>substrate</name>
    </ligand>
</feature>
<comment type="function">
    <text evidence="7">Catalyzes the conversion of lactate to pyruvate.</text>
</comment>
<evidence type="ECO:0000256" key="5">
    <source>
        <dbReference type="ARBA" id="ARBA00023027"/>
    </source>
</evidence>
<evidence type="ECO:0000256" key="8">
    <source>
        <dbReference type="PIRSR" id="PIRSR000102-1"/>
    </source>
</evidence>
<dbReference type="GO" id="GO:0006089">
    <property type="term" value="P:lactate metabolic process"/>
    <property type="evidence" value="ECO:0007669"/>
    <property type="project" value="TreeGrafter"/>
</dbReference>
<proteinExistence type="inferred from homology"/>
<dbReference type="NCBIfam" id="NF000824">
    <property type="entry name" value="PRK00066.1"/>
    <property type="match status" value="1"/>
</dbReference>
<feature type="binding site" evidence="9">
    <location>
        <position position="122"/>
    </location>
    <ligand>
        <name>substrate</name>
    </ligand>
</feature>
<feature type="domain" description="Lactate/malate dehydrogenase C-terminal" evidence="12">
    <location>
        <begin position="147"/>
        <end position="313"/>
    </location>
</feature>
<evidence type="ECO:0000256" key="10">
    <source>
        <dbReference type="PIRSR" id="PIRSR000102-3"/>
    </source>
</evidence>
<comment type="subunit">
    <text evidence="7">Homotetramer.</text>
</comment>
<feature type="binding site" evidence="7">
    <location>
        <position position="17"/>
    </location>
    <ligand>
        <name>NAD(+)</name>
        <dbReference type="ChEBI" id="CHEBI:57540"/>
    </ligand>
</feature>
<dbReference type="PIRSF" id="PIRSF000102">
    <property type="entry name" value="Lac_mal_DH"/>
    <property type="match status" value="1"/>
</dbReference>
<dbReference type="InterPro" id="IPR011304">
    <property type="entry name" value="L-lactate_DH"/>
</dbReference>
<dbReference type="SUPFAM" id="SSF56327">
    <property type="entry name" value="LDH C-terminal domain-like"/>
    <property type="match status" value="1"/>
</dbReference>
<dbReference type="AlphaFoldDB" id="F4GKF8"/>
<dbReference type="NCBIfam" id="TIGR01771">
    <property type="entry name" value="L-LDH-NAD"/>
    <property type="match status" value="1"/>
</dbReference>
<comment type="similarity">
    <text evidence="2 7">Belongs to the LDH/MDH superfamily. LDH family.</text>
</comment>
<keyword evidence="4 7" id="KW-0560">Oxidoreductase</keyword>
<feature type="active site" description="Proton acceptor" evidence="7 8">
    <location>
        <position position="177"/>
    </location>
</feature>
<name>F4GKF8_PARC1</name>
<dbReference type="PRINTS" id="PR00086">
    <property type="entry name" value="LLDHDRGNASE"/>
</dbReference>
<feature type="binding site" evidence="9">
    <location>
        <position position="153"/>
    </location>
    <ligand>
        <name>substrate</name>
    </ligand>
</feature>
<keyword evidence="7" id="KW-0963">Cytoplasm</keyword>
<dbReference type="Gene3D" id="3.40.50.720">
    <property type="entry name" value="NAD(P)-binding Rossmann-like Domain"/>
    <property type="match status" value="1"/>
</dbReference>
<gene>
    <name evidence="7" type="primary">ldh</name>
    <name evidence="13" type="ordered locus">Spico_1643</name>
</gene>
<accession>F4GKF8</accession>
<keyword evidence="5 7" id="KW-0520">NAD</keyword>
<dbReference type="HOGENOM" id="CLU_045401_1_1_12"/>
<dbReference type="GO" id="GO:0005737">
    <property type="term" value="C:cytoplasm"/>
    <property type="evidence" value="ECO:0007669"/>
    <property type="project" value="UniProtKB-SubCell"/>
</dbReference>
<dbReference type="GO" id="GO:0006096">
    <property type="term" value="P:glycolytic process"/>
    <property type="evidence" value="ECO:0007669"/>
    <property type="project" value="UniProtKB-UniRule"/>
</dbReference>
<organism evidence="13 14">
    <name type="scientific">Parasphaerochaeta coccoides (strain ATCC BAA-1237 / DSM 17374 / SPN1)</name>
    <name type="common">Sphaerochaeta coccoides</name>
    <dbReference type="NCBI Taxonomy" id="760011"/>
    <lineage>
        <taxon>Bacteria</taxon>
        <taxon>Pseudomonadati</taxon>
        <taxon>Spirochaetota</taxon>
        <taxon>Spirochaetia</taxon>
        <taxon>Spirochaetales</taxon>
        <taxon>Sphaerochaetaceae</taxon>
        <taxon>Parasphaerochaeta</taxon>
    </lineage>
</organism>
<feature type="binding site" evidence="9">
    <location>
        <position position="84"/>
    </location>
    <ligand>
        <name>substrate</name>
    </ligand>
</feature>
<reference evidence="14" key="1">
    <citation type="submission" date="2011-04" db="EMBL/GenBank/DDBJ databases">
        <title>The complete genome of Spirochaeta coccoides DSM 17374.</title>
        <authorList>
            <person name="Lucas S."/>
            <person name="Copeland A."/>
            <person name="Lapidus A."/>
            <person name="Bruce D."/>
            <person name="Goodwin L."/>
            <person name="Pitluck S."/>
            <person name="Peters L."/>
            <person name="Kyrpides N."/>
            <person name="Mavromatis K."/>
            <person name="Pagani I."/>
            <person name="Ivanova N."/>
            <person name="Ovchinnikova G."/>
            <person name="Lu M."/>
            <person name="Detter J.C."/>
            <person name="Tapia R."/>
            <person name="Han C."/>
            <person name="Land M."/>
            <person name="Hauser L."/>
            <person name="Markowitz V."/>
            <person name="Cheng J.-F."/>
            <person name="Hugenholtz P."/>
            <person name="Woyke T."/>
            <person name="Wu D."/>
            <person name="Spring S."/>
            <person name="Schroeder M."/>
            <person name="Brambilla E."/>
            <person name="Klenk H.-P."/>
            <person name="Eisen J.A."/>
        </authorList>
    </citation>
    <scope>NUCLEOTIDE SEQUENCE [LARGE SCALE GENOMIC DNA]</scope>
    <source>
        <strain evidence="14">ATCC BAA-1237 / DSM 17374 / SPN1</strain>
    </source>
</reference>
<dbReference type="STRING" id="760011.Spico_1643"/>
<dbReference type="EMBL" id="CP002659">
    <property type="protein sequence ID" value="AEC02841.1"/>
    <property type="molecule type" value="Genomic_DNA"/>
</dbReference>
<dbReference type="OrthoDB" id="9802969at2"/>
<feature type="binding site" evidence="7 10">
    <location>
        <position position="38"/>
    </location>
    <ligand>
        <name>NAD(+)</name>
        <dbReference type="ChEBI" id="CHEBI:57540"/>
    </ligand>
</feature>
<feature type="binding site" evidence="7">
    <location>
        <position position="145"/>
    </location>
    <ligand>
        <name>NAD(+)</name>
        <dbReference type="ChEBI" id="CHEBI:57540"/>
    </ligand>
</feature>
<evidence type="ECO:0000256" key="4">
    <source>
        <dbReference type="ARBA" id="ARBA00023002"/>
    </source>
</evidence>
<feature type="binding site" evidence="7">
    <location>
        <begin position="81"/>
        <end position="82"/>
    </location>
    <ligand>
        <name>NAD(+)</name>
        <dbReference type="ChEBI" id="CHEBI:57540"/>
    </ligand>
</feature>
<dbReference type="GO" id="GO:0004459">
    <property type="term" value="F:L-lactate dehydrogenase (NAD+) activity"/>
    <property type="evidence" value="ECO:0007669"/>
    <property type="project" value="UniProtKB-UniRule"/>
</dbReference>
<dbReference type="InterPro" id="IPR018177">
    <property type="entry name" value="L-lactate_DH_AS"/>
</dbReference>
<feature type="binding site" evidence="7">
    <location>
        <position position="43"/>
    </location>
    <ligand>
        <name>NAD(+)</name>
        <dbReference type="ChEBI" id="CHEBI:57540"/>
    </ligand>
</feature>
<feature type="binding site" evidence="10">
    <location>
        <begin position="13"/>
        <end position="18"/>
    </location>
    <ligand>
        <name>NAD(+)</name>
        <dbReference type="ChEBI" id="CHEBI:57540"/>
    </ligand>
</feature>
<dbReference type="eggNOG" id="COG0039">
    <property type="taxonomic scope" value="Bacteria"/>
</dbReference>
<dbReference type="Proteomes" id="UP000007939">
    <property type="component" value="Chromosome"/>
</dbReference>